<feature type="domain" description="GIY-YIG" evidence="2">
    <location>
        <begin position="14"/>
        <end position="92"/>
    </location>
</feature>
<proteinExistence type="inferred from homology"/>
<evidence type="ECO:0000256" key="1">
    <source>
        <dbReference type="ARBA" id="ARBA00007435"/>
    </source>
</evidence>
<dbReference type="InterPro" id="IPR050190">
    <property type="entry name" value="UPF0213_domain"/>
</dbReference>
<organism evidence="3 4">
    <name type="scientific">Candidatus Kaiserbacteria bacterium CG_4_8_14_3_um_filter_38_9</name>
    <dbReference type="NCBI Taxonomy" id="1974599"/>
    <lineage>
        <taxon>Bacteria</taxon>
        <taxon>Candidatus Kaiseribacteriota</taxon>
    </lineage>
</organism>
<evidence type="ECO:0000313" key="4">
    <source>
        <dbReference type="Proteomes" id="UP000230837"/>
    </source>
</evidence>
<evidence type="ECO:0000259" key="2">
    <source>
        <dbReference type="PROSITE" id="PS50164"/>
    </source>
</evidence>
<name>A0A2M7IPC4_9BACT</name>
<protein>
    <submittedName>
        <fullName evidence="3">Excinuclease ABC subunit C</fullName>
    </submittedName>
</protein>
<dbReference type="Proteomes" id="UP000230837">
    <property type="component" value="Unassembled WGS sequence"/>
</dbReference>
<dbReference type="PANTHER" id="PTHR34477">
    <property type="entry name" value="UPF0213 PROTEIN YHBQ"/>
    <property type="match status" value="1"/>
</dbReference>
<dbReference type="InterPro" id="IPR000305">
    <property type="entry name" value="GIY-YIG_endonuc"/>
</dbReference>
<dbReference type="EMBL" id="PFHR01000084">
    <property type="protein sequence ID" value="PIW97074.1"/>
    <property type="molecule type" value="Genomic_DNA"/>
</dbReference>
<dbReference type="Gene3D" id="3.40.1440.10">
    <property type="entry name" value="GIY-YIG endonuclease"/>
    <property type="match status" value="1"/>
</dbReference>
<reference evidence="4" key="1">
    <citation type="submission" date="2017-09" db="EMBL/GenBank/DDBJ databases">
        <title>Depth-based differentiation of microbial function through sediment-hosted aquifers and enrichment of novel symbionts in the deep terrestrial subsurface.</title>
        <authorList>
            <person name="Probst A.J."/>
            <person name="Ladd B."/>
            <person name="Jarett J.K."/>
            <person name="Geller-Mcgrath D.E."/>
            <person name="Sieber C.M.K."/>
            <person name="Emerson J.B."/>
            <person name="Anantharaman K."/>
            <person name="Thomas B.C."/>
            <person name="Malmstrom R."/>
            <person name="Stieglmeier M."/>
            <person name="Klingl A."/>
            <person name="Woyke T."/>
            <person name="Ryan C.M."/>
            <person name="Banfield J.F."/>
        </authorList>
    </citation>
    <scope>NUCLEOTIDE SEQUENCE [LARGE SCALE GENOMIC DNA]</scope>
</reference>
<accession>A0A2M7IPC4</accession>
<dbReference type="PANTHER" id="PTHR34477:SF1">
    <property type="entry name" value="UPF0213 PROTEIN YHBQ"/>
    <property type="match status" value="1"/>
</dbReference>
<dbReference type="AlphaFoldDB" id="A0A2M7IPC4"/>
<dbReference type="PROSITE" id="PS50164">
    <property type="entry name" value="GIY_YIG"/>
    <property type="match status" value="1"/>
</dbReference>
<sequence>MIVPALYLDYNSIDMFYVYVIKSKRTEELYYGFSSDLKARIQSHNHGNNIATKSSVPWELIYYEAFKSTKDTHKRELQLKKYGNARTHLKNRIQDSLL</sequence>
<comment type="caution">
    <text evidence="3">The sequence shown here is derived from an EMBL/GenBank/DDBJ whole genome shotgun (WGS) entry which is preliminary data.</text>
</comment>
<dbReference type="InterPro" id="IPR035901">
    <property type="entry name" value="GIY-YIG_endonuc_sf"/>
</dbReference>
<dbReference type="Pfam" id="PF01541">
    <property type="entry name" value="GIY-YIG"/>
    <property type="match status" value="1"/>
</dbReference>
<dbReference type="SUPFAM" id="SSF82771">
    <property type="entry name" value="GIY-YIG endonuclease"/>
    <property type="match status" value="1"/>
</dbReference>
<evidence type="ECO:0000313" key="3">
    <source>
        <dbReference type="EMBL" id="PIW97074.1"/>
    </source>
</evidence>
<gene>
    <name evidence="3" type="ORF">COZ82_01535</name>
</gene>
<comment type="similarity">
    <text evidence="1">Belongs to the UPF0213 family.</text>
</comment>